<accession>A0ABU2BSD1</accession>
<dbReference type="Proteomes" id="UP001183648">
    <property type="component" value="Unassembled WGS sequence"/>
</dbReference>
<evidence type="ECO:0000313" key="1">
    <source>
        <dbReference type="EMBL" id="MDR7361531.1"/>
    </source>
</evidence>
<name>A0ABU2BSD1_9ACTN</name>
<sequence length="131" mass="14787">MPHPVMFDDADPLLVRLRSLCLALPEVEERISHGRPTWRVAKQFAQYGGGERTPDGHVRHDHALLFVPEPGDVGALDQDERFFLPAYVGPFGWRAVDLDRDDVGWDEVAELVDASYRQVANRRQLAALAEL</sequence>
<proteinExistence type="predicted"/>
<gene>
    <name evidence="1" type="ORF">J2S63_001084</name>
</gene>
<dbReference type="EMBL" id="JAVDYG010000001">
    <property type="protein sequence ID" value="MDR7361531.1"/>
    <property type="molecule type" value="Genomic_DNA"/>
</dbReference>
<dbReference type="SUPFAM" id="SSF142906">
    <property type="entry name" value="YjbR-like"/>
    <property type="match status" value="1"/>
</dbReference>
<organism evidence="1 2">
    <name type="scientific">Nocardioides marmoribigeumensis</name>
    <dbReference type="NCBI Taxonomy" id="433649"/>
    <lineage>
        <taxon>Bacteria</taxon>
        <taxon>Bacillati</taxon>
        <taxon>Actinomycetota</taxon>
        <taxon>Actinomycetes</taxon>
        <taxon>Propionibacteriales</taxon>
        <taxon>Nocardioidaceae</taxon>
        <taxon>Nocardioides</taxon>
    </lineage>
</organism>
<dbReference type="Gene3D" id="3.90.1150.30">
    <property type="match status" value="1"/>
</dbReference>
<keyword evidence="2" id="KW-1185">Reference proteome</keyword>
<evidence type="ECO:0008006" key="3">
    <source>
        <dbReference type="Google" id="ProtNLM"/>
    </source>
</evidence>
<comment type="caution">
    <text evidence="1">The sequence shown here is derived from an EMBL/GenBank/DDBJ whole genome shotgun (WGS) entry which is preliminary data.</text>
</comment>
<dbReference type="InterPro" id="IPR058532">
    <property type="entry name" value="YjbR/MT2646/Rv2570-like"/>
</dbReference>
<protein>
    <recommendedName>
        <fullName evidence="3">MmcQ/YjbR family DNA-binding protein</fullName>
    </recommendedName>
</protein>
<evidence type="ECO:0000313" key="2">
    <source>
        <dbReference type="Proteomes" id="UP001183648"/>
    </source>
</evidence>
<dbReference type="Pfam" id="PF04237">
    <property type="entry name" value="YjbR"/>
    <property type="match status" value="1"/>
</dbReference>
<dbReference type="InterPro" id="IPR038056">
    <property type="entry name" value="YjbR-like_sf"/>
</dbReference>
<dbReference type="RefSeq" id="WP_310299594.1">
    <property type="nucleotide sequence ID" value="NZ_BAAAPS010000007.1"/>
</dbReference>
<reference evidence="1 2" key="1">
    <citation type="submission" date="2023-07" db="EMBL/GenBank/DDBJ databases">
        <title>Sequencing the genomes of 1000 actinobacteria strains.</title>
        <authorList>
            <person name="Klenk H.-P."/>
        </authorList>
    </citation>
    <scope>NUCLEOTIDE SEQUENCE [LARGE SCALE GENOMIC DNA]</scope>
    <source>
        <strain evidence="1 2">DSM 19426</strain>
    </source>
</reference>